<dbReference type="PIRSF" id="PIRSF000097">
    <property type="entry name" value="AKR"/>
    <property type="match status" value="1"/>
</dbReference>
<dbReference type="InterPro" id="IPR020471">
    <property type="entry name" value="AKR"/>
</dbReference>
<proteinExistence type="inferred from homology"/>
<dbReference type="SUPFAM" id="SSF51430">
    <property type="entry name" value="NAD(P)-linked oxidoreductase"/>
    <property type="match status" value="1"/>
</dbReference>
<dbReference type="Pfam" id="PF00248">
    <property type="entry name" value="Aldo_ket_red"/>
    <property type="match status" value="1"/>
</dbReference>
<name>A0A8U0A0X7_9EURY</name>
<dbReference type="PROSITE" id="PS00798">
    <property type="entry name" value="ALDOKETO_REDUCTASE_1"/>
    <property type="match status" value="1"/>
</dbReference>
<dbReference type="PANTHER" id="PTHR43827:SF3">
    <property type="entry name" value="NADP-DEPENDENT OXIDOREDUCTASE DOMAIN-CONTAINING PROTEIN"/>
    <property type="match status" value="1"/>
</dbReference>
<comment type="similarity">
    <text evidence="1">Belongs to the aldo/keto reductase family.</text>
</comment>
<protein>
    <submittedName>
        <fullName evidence="5">Aldo/keto reductase</fullName>
    </submittedName>
</protein>
<feature type="domain" description="NADP-dependent oxidoreductase" evidence="4">
    <location>
        <begin position="14"/>
        <end position="258"/>
    </location>
</feature>
<dbReference type="PANTHER" id="PTHR43827">
    <property type="entry name" value="2,5-DIKETO-D-GLUCONIC ACID REDUCTASE"/>
    <property type="match status" value="1"/>
</dbReference>
<dbReference type="Gene3D" id="3.20.20.100">
    <property type="entry name" value="NADP-dependent oxidoreductase domain"/>
    <property type="match status" value="1"/>
</dbReference>
<dbReference type="Proteomes" id="UP000831768">
    <property type="component" value="Chromosome"/>
</dbReference>
<keyword evidence="2" id="KW-0521">NADP</keyword>
<evidence type="ECO:0000259" key="4">
    <source>
        <dbReference type="Pfam" id="PF00248"/>
    </source>
</evidence>
<evidence type="ECO:0000256" key="1">
    <source>
        <dbReference type="ARBA" id="ARBA00007905"/>
    </source>
</evidence>
<reference evidence="5" key="1">
    <citation type="submission" date="2022-04" db="EMBL/GenBank/DDBJ databases">
        <title>Halocatena sp. nov., isolated from a salt lake.</title>
        <authorList>
            <person name="Cui H.-L."/>
        </authorList>
    </citation>
    <scope>NUCLEOTIDE SEQUENCE</scope>
    <source>
        <strain evidence="5">AD-1</strain>
    </source>
</reference>
<dbReference type="GO" id="GO:0016616">
    <property type="term" value="F:oxidoreductase activity, acting on the CH-OH group of donors, NAD or NADP as acceptor"/>
    <property type="evidence" value="ECO:0007669"/>
    <property type="project" value="UniProtKB-ARBA"/>
</dbReference>
<dbReference type="InterPro" id="IPR036812">
    <property type="entry name" value="NAD(P)_OxRdtase_dom_sf"/>
</dbReference>
<dbReference type="KEGG" id="haad:MW046_12580"/>
<dbReference type="InterPro" id="IPR018170">
    <property type="entry name" value="Aldo/ket_reductase_CS"/>
</dbReference>
<accession>A0A8U0A0X7</accession>
<keyword evidence="6" id="KW-1185">Reference proteome</keyword>
<evidence type="ECO:0000256" key="3">
    <source>
        <dbReference type="ARBA" id="ARBA00023002"/>
    </source>
</evidence>
<dbReference type="AlphaFoldDB" id="A0A8U0A0X7"/>
<evidence type="ECO:0000256" key="2">
    <source>
        <dbReference type="ARBA" id="ARBA00022857"/>
    </source>
</evidence>
<gene>
    <name evidence="5" type="ORF">MW046_12580</name>
</gene>
<keyword evidence="3" id="KW-0560">Oxidoreductase</keyword>
<dbReference type="FunFam" id="3.20.20.100:FF:000002">
    <property type="entry name" value="2,5-diketo-D-gluconic acid reductase A"/>
    <property type="match status" value="1"/>
</dbReference>
<dbReference type="PROSITE" id="PS00062">
    <property type="entry name" value="ALDOKETO_REDUCTASE_2"/>
    <property type="match status" value="1"/>
</dbReference>
<dbReference type="InterPro" id="IPR023210">
    <property type="entry name" value="NADP_OxRdtase_dom"/>
</dbReference>
<dbReference type="RefSeq" id="WP_247993451.1">
    <property type="nucleotide sequence ID" value="NZ_CP096019.1"/>
</dbReference>
<dbReference type="EMBL" id="CP096019">
    <property type="protein sequence ID" value="UPM42780.1"/>
    <property type="molecule type" value="Genomic_DNA"/>
</dbReference>
<dbReference type="GeneID" id="71928897"/>
<evidence type="ECO:0000313" key="6">
    <source>
        <dbReference type="Proteomes" id="UP000831768"/>
    </source>
</evidence>
<sequence length="280" mass="31487">MEHVTAAGQAVPTVGLGTWQLTGTDCYETVQSAIDLGYRHIDTAQVYGNEREIGDAIGASDVDRDSLFLTTKLGRGSYSYDAVLRSTDESLSKLDTEYLDLLLIHWPVDRLPTGPSLTETIDAMNELHQRGKVRHIGVSNFGIDRLHRARTLSEIPILTNQVQYHPFWDQTQLLDYCQIHNVILTAYSPFGHGSVIGDRTLYEIGERYEKSSAQVALRWLLQQEMVCTIPKASSHDHLAANLDVFDFELTDEEMETIHRPSKLRTISSMIASQFGQYRSG</sequence>
<dbReference type="PRINTS" id="PR00069">
    <property type="entry name" value="ALDKETRDTASE"/>
</dbReference>
<organism evidence="5 6">
    <name type="scientific">Halocatena salina</name>
    <dbReference type="NCBI Taxonomy" id="2934340"/>
    <lineage>
        <taxon>Archaea</taxon>
        <taxon>Methanobacteriati</taxon>
        <taxon>Methanobacteriota</taxon>
        <taxon>Stenosarchaea group</taxon>
        <taxon>Halobacteria</taxon>
        <taxon>Halobacteriales</taxon>
        <taxon>Natronomonadaceae</taxon>
        <taxon>Halocatena</taxon>
    </lineage>
</organism>
<evidence type="ECO:0000313" key="5">
    <source>
        <dbReference type="EMBL" id="UPM42780.1"/>
    </source>
</evidence>